<dbReference type="InterPro" id="IPR029033">
    <property type="entry name" value="His_PPase_superfam"/>
</dbReference>
<comment type="caution">
    <text evidence="1">The sequence shown here is derived from an EMBL/GenBank/DDBJ whole genome shotgun (WGS) entry which is preliminary data.</text>
</comment>
<sequence>MTGDDPELSVAGSARAVKLGQILEGEQIAHIFSTNTIRTIATVRHVANHSGAQIEAYDTDRHDDLVKELKQRKGNILVVGHSNTIHHVVNYFVGQAEKYPELEDIEYNFIFVITLNEDGSSSVERKEYRDF</sequence>
<keyword evidence="2" id="KW-1185">Reference proteome</keyword>
<evidence type="ECO:0000313" key="1">
    <source>
        <dbReference type="EMBL" id="EOZ99702.1"/>
    </source>
</evidence>
<dbReference type="SUPFAM" id="SSF53254">
    <property type="entry name" value="Phosphoglycerate mutase-like"/>
    <property type="match status" value="1"/>
</dbReference>
<dbReference type="CDD" id="cd07040">
    <property type="entry name" value="HP"/>
    <property type="match status" value="1"/>
</dbReference>
<dbReference type="Pfam" id="PF00300">
    <property type="entry name" value="His_Phos_1"/>
    <property type="match status" value="1"/>
</dbReference>
<gene>
    <name evidence="1" type="ORF">A33Q_0383</name>
</gene>
<dbReference type="Proteomes" id="UP000006073">
    <property type="component" value="Unassembled WGS sequence"/>
</dbReference>
<evidence type="ECO:0008006" key="3">
    <source>
        <dbReference type="Google" id="ProtNLM"/>
    </source>
</evidence>
<evidence type="ECO:0000313" key="2">
    <source>
        <dbReference type="Proteomes" id="UP000006073"/>
    </source>
</evidence>
<reference evidence="1 2" key="1">
    <citation type="journal article" date="2013" name="Genome Announc.">
        <title>Draft Genome Sequence of Indibacter alkaliphilus Strain LW1T, Isolated from Lonar Lake, a Haloalkaline Lake in the Buldana District of Maharashtra, India.</title>
        <authorList>
            <person name="Singh A."/>
            <person name="Kumar Jangir P."/>
            <person name="Sharma R."/>
            <person name="Singh A."/>
            <person name="Kumar Pinnaka A."/>
            <person name="Shivaji S."/>
        </authorList>
    </citation>
    <scope>NUCLEOTIDE SEQUENCE [LARGE SCALE GENOMIC DNA]</scope>
    <source>
        <strain evidence="2">CCUG 57479 / KCTC 22604 / LW1</strain>
    </source>
</reference>
<organism evidence="1 2">
    <name type="scientific">Indibacter alkaliphilus (strain CCUG 57479 / KCTC 22604 / LW1)</name>
    <dbReference type="NCBI Taxonomy" id="1189612"/>
    <lineage>
        <taxon>Bacteria</taxon>
        <taxon>Pseudomonadati</taxon>
        <taxon>Bacteroidota</taxon>
        <taxon>Cytophagia</taxon>
        <taxon>Cytophagales</taxon>
        <taxon>Cyclobacteriaceae</taxon>
    </lineage>
</organism>
<proteinExistence type="predicted"/>
<protein>
    <recommendedName>
        <fullName evidence="3">Histidine phosphatase superfamily (Branch 1)</fullName>
    </recommendedName>
</protein>
<dbReference type="Gene3D" id="3.40.50.1240">
    <property type="entry name" value="Phosphoglycerate mutase-like"/>
    <property type="match status" value="1"/>
</dbReference>
<accession>S2DL81</accession>
<dbReference type="EMBL" id="ALWO02000011">
    <property type="protein sequence ID" value="EOZ99702.1"/>
    <property type="molecule type" value="Genomic_DNA"/>
</dbReference>
<dbReference type="eggNOG" id="COG0406">
    <property type="taxonomic scope" value="Bacteria"/>
</dbReference>
<dbReference type="STRING" id="1189612.A33Q_0383"/>
<name>S2DL81_INDAL</name>
<dbReference type="InterPro" id="IPR013078">
    <property type="entry name" value="His_Pase_superF_clade-1"/>
</dbReference>
<dbReference type="AlphaFoldDB" id="S2DL81"/>